<dbReference type="SUPFAM" id="SSF53613">
    <property type="entry name" value="Ribokinase-like"/>
    <property type="match status" value="1"/>
</dbReference>
<accession>A0A4P2Q6Z9</accession>
<proteinExistence type="inferred from homology"/>
<dbReference type="Gene3D" id="3.40.1190.20">
    <property type="match status" value="1"/>
</dbReference>
<dbReference type="GO" id="GO:0008673">
    <property type="term" value="F:2-dehydro-3-deoxygluconokinase activity"/>
    <property type="evidence" value="ECO:0007669"/>
    <property type="project" value="UniProtKB-EC"/>
</dbReference>
<dbReference type="CDD" id="cd01166">
    <property type="entry name" value="KdgK"/>
    <property type="match status" value="1"/>
</dbReference>
<evidence type="ECO:0000313" key="6">
    <source>
        <dbReference type="EMBL" id="AUX24868.1"/>
    </source>
</evidence>
<dbReference type="Pfam" id="PF00294">
    <property type="entry name" value="PfkB"/>
    <property type="match status" value="1"/>
</dbReference>
<dbReference type="EMBL" id="CP012670">
    <property type="protein sequence ID" value="AUX24868.1"/>
    <property type="molecule type" value="Genomic_DNA"/>
</dbReference>
<feature type="region of interest" description="Disordered" evidence="4">
    <location>
        <begin position="1"/>
        <end position="20"/>
    </location>
</feature>
<protein>
    <submittedName>
        <fullName evidence="6">2-dehydro-3-deoxygluconokinase</fullName>
        <ecNumber evidence="6">2.7.1.45</ecNumber>
    </submittedName>
</protein>
<dbReference type="InterPro" id="IPR052700">
    <property type="entry name" value="Carb_kinase_PfkB-like"/>
</dbReference>
<keyword evidence="2 6" id="KW-0808">Transferase</keyword>
<evidence type="ECO:0000313" key="7">
    <source>
        <dbReference type="Proteomes" id="UP000295781"/>
    </source>
</evidence>
<reference evidence="6 7" key="1">
    <citation type="submission" date="2015-09" db="EMBL/GenBank/DDBJ databases">
        <title>Sorangium comparison.</title>
        <authorList>
            <person name="Zaburannyi N."/>
            <person name="Bunk B."/>
            <person name="Overmann J."/>
            <person name="Mueller R."/>
        </authorList>
    </citation>
    <scope>NUCLEOTIDE SEQUENCE [LARGE SCALE GENOMIC DNA]</scope>
    <source>
        <strain evidence="6 7">So ceGT47</strain>
    </source>
</reference>
<sequence>MLLELGAPGRDEVGAEQAERRRRMRHGKVVTFGEVMMRLSTPGFARLAQAGSFDVVYAGAEANVAVSLAHLGVPAEHVTRFPENDLGAAAVRTLRGHGVATERIVFGGERMGLYFLENGAAHRASRIVYDRAGSAFAHIAPGMVDWDGALAGAAWLHWTGITPAISQGAADVCLEALQAARRRGVTVSGDINYRRNLWQYGKTAREVMPALIQLTDAIVAGVGDLENCVGITGATYEEACQRAMEAYPNVRKVASTEREVISSSHNAISGVMWDGERLLRSKEYDLIPIVDRIGAGDAFMAGLIYGWMAGKDDQRALDFATAACAFKHAVEGDVNLAAPAEIEALVRGENVGRLLR</sequence>
<keyword evidence="3 6" id="KW-0418">Kinase</keyword>
<dbReference type="InterPro" id="IPR011611">
    <property type="entry name" value="PfkB_dom"/>
</dbReference>
<dbReference type="InterPro" id="IPR029056">
    <property type="entry name" value="Ribokinase-like"/>
</dbReference>
<organism evidence="6 7">
    <name type="scientific">Sorangium cellulosum</name>
    <name type="common">Polyangium cellulosum</name>
    <dbReference type="NCBI Taxonomy" id="56"/>
    <lineage>
        <taxon>Bacteria</taxon>
        <taxon>Pseudomonadati</taxon>
        <taxon>Myxococcota</taxon>
        <taxon>Polyangia</taxon>
        <taxon>Polyangiales</taxon>
        <taxon>Polyangiaceae</taxon>
        <taxon>Sorangium</taxon>
    </lineage>
</organism>
<dbReference type="AlphaFoldDB" id="A0A4P2Q6Z9"/>
<gene>
    <name evidence="6" type="primary">kdgK</name>
    <name evidence="6" type="ORF">SOCEGT47_054080</name>
</gene>
<evidence type="ECO:0000256" key="2">
    <source>
        <dbReference type="ARBA" id="ARBA00022679"/>
    </source>
</evidence>
<name>A0A4P2Q6Z9_SORCE</name>
<comment type="similarity">
    <text evidence="1">Belongs to the carbohydrate kinase PfkB family.</text>
</comment>
<feature type="compositionally biased region" description="Basic and acidic residues" evidence="4">
    <location>
        <begin position="9"/>
        <end position="19"/>
    </location>
</feature>
<dbReference type="PANTHER" id="PTHR43320">
    <property type="entry name" value="SUGAR KINASE"/>
    <property type="match status" value="1"/>
</dbReference>
<evidence type="ECO:0000259" key="5">
    <source>
        <dbReference type="Pfam" id="PF00294"/>
    </source>
</evidence>
<dbReference type="Proteomes" id="UP000295781">
    <property type="component" value="Chromosome"/>
</dbReference>
<dbReference type="PANTHER" id="PTHR43320:SF2">
    <property type="entry name" value="2-DEHYDRO-3-DEOXYGLUCONOKINASE_2-DEHYDRO-3-DEOXYGALACTONOKINASE"/>
    <property type="match status" value="1"/>
</dbReference>
<feature type="domain" description="Carbohydrate kinase PfkB" evidence="5">
    <location>
        <begin position="28"/>
        <end position="331"/>
    </location>
</feature>
<evidence type="ECO:0000256" key="4">
    <source>
        <dbReference type="SAM" id="MobiDB-lite"/>
    </source>
</evidence>
<evidence type="ECO:0000256" key="3">
    <source>
        <dbReference type="ARBA" id="ARBA00022777"/>
    </source>
</evidence>
<evidence type="ECO:0000256" key="1">
    <source>
        <dbReference type="ARBA" id="ARBA00010688"/>
    </source>
</evidence>
<dbReference type="EC" id="2.7.1.45" evidence="6"/>